<accession>A0A167EZT8</accession>
<dbReference type="RefSeq" id="XP_018737126.1">
    <property type="nucleotide sequence ID" value="XM_018879187.1"/>
</dbReference>
<evidence type="ECO:0000313" key="2">
    <source>
        <dbReference type="Proteomes" id="UP000189580"/>
    </source>
</evidence>
<organism evidence="1 2">
    <name type="scientific">Sugiyamaella lignohabitans</name>
    <dbReference type="NCBI Taxonomy" id="796027"/>
    <lineage>
        <taxon>Eukaryota</taxon>
        <taxon>Fungi</taxon>
        <taxon>Dikarya</taxon>
        <taxon>Ascomycota</taxon>
        <taxon>Saccharomycotina</taxon>
        <taxon>Dipodascomycetes</taxon>
        <taxon>Dipodascales</taxon>
        <taxon>Trichomonascaceae</taxon>
        <taxon>Sugiyamaella</taxon>
    </lineage>
</organism>
<protein>
    <submittedName>
        <fullName evidence="1">Peroxisomal biogenesis factor 8</fullName>
    </submittedName>
</protein>
<dbReference type="OrthoDB" id="2357318at2759"/>
<sequence>MSYLTDITQVVDSIVRELQNSSIYSSSGPADLARRKALIGRAIQYLPSLRNEHNVPLLALELLSSPVVALPEPVCSDFLVDGFRSAVARKYSISDPTIPPQEWTKYLVRPVIDRLTAEGALWRILPLLSGLIQASKYEILADIERSERGLRQSKITYVPSVADLRYQQDWYVRVFNQIITLPLESDSDYKKYRDIINMALITLAKCQWALDPDVYSRLVHAETIVRSLQLIYSYPDTSVINSLRLQSSPVIELVNNLLGGFSNIIRQSVESNYRNNLSFNDLDLALNHIHMFAEDLSRTWVRLKHSPDSITKSETEQWQILKQFIFAICLQLQGFAGLLLHVNRPKLVPVAYLSAKILKTLSPVYFILDKIGSATFEPFSFTYNVCIDVLTLSRGTLRQAQESVDSLIRALAGSCNLGAVLDNDMDRGKILFLIDLFEKLIHFSSFQVINQIILPFIGEFLVPNRDPTNRKLLTPLLESSHSVMLQYLRLSPEVAVINDNVVMNYLDTLLALFPHDLSSPQLLLALKTIAQSVAAPTRPTKQLLHQFLERLYFKCKITLPAIPLTTKAEENGPPTVRSVFVSSLIHSLPLLEPGDFQFWLERTDKLFLRRGPYYSPLFQAENEYLTEDMEKMISGELDLSLADIGIRWWHHSSKL</sequence>
<dbReference type="GeneID" id="30034145"/>
<dbReference type="InterPro" id="IPR055334">
    <property type="entry name" value="PEX8-like"/>
</dbReference>
<dbReference type="Proteomes" id="UP000189580">
    <property type="component" value="Chromosome b"/>
</dbReference>
<evidence type="ECO:0000313" key="1">
    <source>
        <dbReference type="EMBL" id="ANB14649.1"/>
    </source>
</evidence>
<dbReference type="PANTHER" id="PTHR39214:SF1">
    <property type="entry name" value="MICROBODY (PEROXISOME) BIOGENESIS PROTEIN PEROXIN 8 (EUROFUNG)"/>
    <property type="match status" value="1"/>
</dbReference>
<dbReference type="AlphaFoldDB" id="A0A167EZT8"/>
<name>A0A167EZT8_9ASCO</name>
<reference evidence="1 2" key="1">
    <citation type="submission" date="2016-02" db="EMBL/GenBank/DDBJ databases">
        <title>Complete genome sequence and transcriptome regulation of the pentose utilising yeast Sugiyamaella lignohabitans.</title>
        <authorList>
            <person name="Bellasio M."/>
            <person name="Peymann A."/>
            <person name="Valli M."/>
            <person name="Sipitzky M."/>
            <person name="Graf A."/>
            <person name="Sauer M."/>
            <person name="Marx H."/>
            <person name="Mattanovich D."/>
        </authorList>
    </citation>
    <scope>NUCLEOTIDE SEQUENCE [LARGE SCALE GENOMIC DNA]</scope>
    <source>
        <strain evidence="1 2">CBS 10342</strain>
    </source>
</reference>
<dbReference type="EMBL" id="CP014503">
    <property type="protein sequence ID" value="ANB14649.1"/>
    <property type="molecule type" value="Genomic_DNA"/>
</dbReference>
<gene>
    <name evidence="1" type="ORF">AWJ20_2254</name>
</gene>
<dbReference type="PANTHER" id="PTHR39214">
    <property type="entry name" value="MICROBODY (PEROXISOME) BIOGENESIS PROTEIN PEROXIN 8 (EUROFUNG)"/>
    <property type="match status" value="1"/>
</dbReference>
<proteinExistence type="predicted"/>
<keyword evidence="2" id="KW-1185">Reference proteome</keyword>
<dbReference type="KEGG" id="slb:AWJ20_2254"/>